<feature type="domain" description="P-granule-associated protein DEPS-1 first OB-fold" evidence="4">
    <location>
        <begin position="5"/>
        <end position="93"/>
    </location>
</feature>
<evidence type="ECO:0000313" key="6">
    <source>
        <dbReference type="Proteomes" id="UP001331761"/>
    </source>
</evidence>
<gene>
    <name evidence="5" type="ORF">GCK32_002873</name>
</gene>
<feature type="domain" description="P-granule-associated protein DEPS-1 sixth OB-fold" evidence="2">
    <location>
        <begin position="460"/>
        <end position="529"/>
    </location>
</feature>
<dbReference type="InterPro" id="IPR057147">
    <property type="entry name" value="OB_DEPS-1_3rd"/>
</dbReference>
<dbReference type="AlphaFoldDB" id="A0AAN8IXU5"/>
<evidence type="ECO:0000259" key="1">
    <source>
        <dbReference type="Pfam" id="PF24339"/>
    </source>
</evidence>
<dbReference type="Pfam" id="PF24341">
    <property type="entry name" value="OB_DEPS-1_6th"/>
    <property type="match status" value="1"/>
</dbReference>
<evidence type="ECO:0000259" key="2">
    <source>
        <dbReference type="Pfam" id="PF24341"/>
    </source>
</evidence>
<sequence length="638" mass="72702">MKHIGVVLTDILVSQELVRYHVIEFVVNKDNEYDHVLASVADAAFRFEANGMLDLAFVKNQKRRAERPLSFGDIIEWDDIDMKNNRIIYKFRRMPALFGARVSEQKFQLLVSGVVSPVDRFHFWSEYFPHVRLDMKSTEQVLPNVTVSAWLNLCLDEDGRFCVEFDSFEKVEHEGSIIAAAPWNRNNSKYSTLALPLYDDVLESQIVLPDSFSELPHWQQELFDYEGVCTGKRLIFCRRLPSYEIVVALFKDDKESIPLGIGVTCEFTAVWNEYEKRFIVTTYKTTGLPSRLGSNGLLRTSVKAVEDYPGLFKSDQFGLIDDPRGVLALLHLSAYKRSSVVVTLEDKPAYQLDMRFRIVDVQPDKAPKLQKWMEDSEITVEDADGVAIDTSTIYSKDHGNIFFHVPEELRSSLSPGKLVKFSAKYQHDIKQFTVAKIAVLPGDGITCVEKRLSREQDESQIVFRINAVRVRDLRRFLENPIFGLIDTGTAISLPRNKKTNFTVWITRSLPEAGTIRPTRTPFFVVSMGEQEPDDYVLSPDIITPTIPEPSKEVDAMIPKETKERDDIEIQAAMESLGLIGDEEPDFIHAAGCNDTKCATDCPTMNTVMKLHEKVDNFWELLSAKNPTFFTECVNKLFS</sequence>
<dbReference type="Pfam" id="PF24343">
    <property type="entry name" value="OB_DEPS-1_1st"/>
    <property type="match status" value="1"/>
</dbReference>
<comment type="caution">
    <text evidence="5">The sequence shown here is derived from an EMBL/GenBank/DDBJ whole genome shotgun (WGS) entry which is preliminary data.</text>
</comment>
<evidence type="ECO:0000259" key="4">
    <source>
        <dbReference type="Pfam" id="PF24343"/>
    </source>
</evidence>
<proteinExistence type="predicted"/>
<name>A0AAN8IXU5_TRICO</name>
<protein>
    <submittedName>
        <fullName evidence="5">Uncharacterized protein</fullName>
    </submittedName>
</protein>
<dbReference type="Pfam" id="PF24339">
    <property type="entry name" value="OB_DEPS-1_3rd"/>
    <property type="match status" value="1"/>
</dbReference>
<dbReference type="EMBL" id="WIXE01021207">
    <property type="protein sequence ID" value="KAK5968584.1"/>
    <property type="molecule type" value="Genomic_DNA"/>
</dbReference>
<evidence type="ECO:0000259" key="3">
    <source>
        <dbReference type="Pfam" id="PF24342"/>
    </source>
</evidence>
<dbReference type="InterPro" id="IPR057144">
    <property type="entry name" value="OB_DEPS-1_6th"/>
</dbReference>
<dbReference type="InterPro" id="IPR057143">
    <property type="entry name" value="OB_DEPS-1_2nd"/>
</dbReference>
<dbReference type="Pfam" id="PF24342">
    <property type="entry name" value="OB_DEPS-1_2nd"/>
    <property type="match status" value="1"/>
</dbReference>
<dbReference type="InterPro" id="IPR057139">
    <property type="entry name" value="OB_DEPS-1_1st"/>
</dbReference>
<feature type="domain" description="P-granule-associated protein DEPS-1 second OB-fold" evidence="3">
    <location>
        <begin position="98"/>
        <end position="174"/>
    </location>
</feature>
<dbReference type="Proteomes" id="UP001331761">
    <property type="component" value="Unassembled WGS sequence"/>
</dbReference>
<organism evidence="5 6">
    <name type="scientific">Trichostrongylus colubriformis</name>
    <name type="common">Black scour worm</name>
    <dbReference type="NCBI Taxonomy" id="6319"/>
    <lineage>
        <taxon>Eukaryota</taxon>
        <taxon>Metazoa</taxon>
        <taxon>Ecdysozoa</taxon>
        <taxon>Nematoda</taxon>
        <taxon>Chromadorea</taxon>
        <taxon>Rhabditida</taxon>
        <taxon>Rhabditina</taxon>
        <taxon>Rhabditomorpha</taxon>
        <taxon>Strongyloidea</taxon>
        <taxon>Trichostrongylidae</taxon>
        <taxon>Trichostrongylus</taxon>
    </lineage>
</organism>
<evidence type="ECO:0000313" key="5">
    <source>
        <dbReference type="EMBL" id="KAK5968584.1"/>
    </source>
</evidence>
<accession>A0AAN8IXU5</accession>
<reference evidence="5 6" key="1">
    <citation type="submission" date="2019-10" db="EMBL/GenBank/DDBJ databases">
        <title>Assembly and Annotation for the nematode Trichostrongylus colubriformis.</title>
        <authorList>
            <person name="Martin J."/>
        </authorList>
    </citation>
    <scope>NUCLEOTIDE SEQUENCE [LARGE SCALE GENOMIC DNA]</scope>
    <source>
        <strain evidence="5">G859</strain>
        <tissue evidence="5">Whole worm</tissue>
    </source>
</reference>
<keyword evidence="6" id="KW-1185">Reference proteome</keyword>
<feature type="domain" description="P-granule-associated protein DEPS-1 third OB-fold" evidence="1">
    <location>
        <begin position="220"/>
        <end position="285"/>
    </location>
</feature>